<sequence length="86" mass="9295">QKHFLEAVWGSRHDVAAKVEKPAGDPKLAPGVFAVSGLQGLGYQAGGGAWSRGYFRTRPTVCRQAGGEEACCSQLGRRTTLMFLHY</sequence>
<dbReference type="AlphaFoldDB" id="A0AAD9CPX9"/>
<dbReference type="EMBL" id="JASDAP010000004">
    <property type="protein sequence ID" value="KAK1904913.1"/>
    <property type="molecule type" value="Genomic_DNA"/>
</dbReference>
<keyword evidence="2" id="KW-1185">Reference proteome</keyword>
<comment type="caution">
    <text evidence="1">The sequence shown here is derived from an EMBL/GenBank/DDBJ whole genome shotgun (WGS) entry which is preliminary data.</text>
</comment>
<accession>A0AAD9CPX9</accession>
<reference evidence="1" key="1">
    <citation type="submission" date="2023-04" db="EMBL/GenBank/DDBJ databases">
        <title>Chromosome-level genome of Chaenocephalus aceratus.</title>
        <authorList>
            <person name="Park H."/>
        </authorList>
    </citation>
    <scope>NUCLEOTIDE SEQUENCE</scope>
    <source>
        <strain evidence="1">DE</strain>
        <tissue evidence="1">Muscle</tissue>
    </source>
</reference>
<feature type="non-terminal residue" evidence="1">
    <location>
        <position position="1"/>
    </location>
</feature>
<gene>
    <name evidence="1" type="ORF">KUDE01_012094</name>
</gene>
<feature type="non-terminal residue" evidence="1">
    <location>
        <position position="86"/>
    </location>
</feature>
<evidence type="ECO:0000313" key="2">
    <source>
        <dbReference type="Proteomes" id="UP001228049"/>
    </source>
</evidence>
<protein>
    <submittedName>
        <fullName evidence="1">1-deoxy-D-xylulose-5-phosphate synthase</fullName>
    </submittedName>
</protein>
<organism evidence="1 2">
    <name type="scientific">Dissostichus eleginoides</name>
    <name type="common">Patagonian toothfish</name>
    <name type="synonym">Dissostichus amissus</name>
    <dbReference type="NCBI Taxonomy" id="100907"/>
    <lineage>
        <taxon>Eukaryota</taxon>
        <taxon>Metazoa</taxon>
        <taxon>Chordata</taxon>
        <taxon>Craniata</taxon>
        <taxon>Vertebrata</taxon>
        <taxon>Euteleostomi</taxon>
        <taxon>Actinopterygii</taxon>
        <taxon>Neopterygii</taxon>
        <taxon>Teleostei</taxon>
        <taxon>Neoteleostei</taxon>
        <taxon>Acanthomorphata</taxon>
        <taxon>Eupercaria</taxon>
        <taxon>Perciformes</taxon>
        <taxon>Notothenioidei</taxon>
        <taxon>Nototheniidae</taxon>
        <taxon>Dissostichus</taxon>
    </lineage>
</organism>
<name>A0AAD9CPX9_DISEL</name>
<dbReference type="Proteomes" id="UP001228049">
    <property type="component" value="Unassembled WGS sequence"/>
</dbReference>
<proteinExistence type="predicted"/>
<evidence type="ECO:0000313" key="1">
    <source>
        <dbReference type="EMBL" id="KAK1904913.1"/>
    </source>
</evidence>